<keyword evidence="2" id="KW-0808">Transferase</keyword>
<reference evidence="3" key="1">
    <citation type="submission" date="2018-06" db="EMBL/GenBank/DDBJ databases">
        <authorList>
            <consortium name="Pathogen Informatics"/>
        </authorList>
    </citation>
    <scope>NUCLEOTIDE SEQUENCE [LARGE SCALE GENOMIC DNA]</scope>
    <source>
        <strain evidence="3">NCTC10132</strain>
    </source>
</reference>
<protein>
    <submittedName>
        <fullName evidence="2">Cytidylyltransferase family</fullName>
    </submittedName>
</protein>
<dbReference type="EMBL" id="LS991951">
    <property type="protein sequence ID" value="SYV98015.1"/>
    <property type="molecule type" value="Genomic_DNA"/>
</dbReference>
<evidence type="ECO:0000313" key="2">
    <source>
        <dbReference type="EMBL" id="SYV98015.1"/>
    </source>
</evidence>
<dbReference type="AlphaFoldDB" id="A0A3B0PTW4"/>
<keyword evidence="1" id="KW-0472">Membrane</keyword>
<gene>
    <name evidence="2" type="ORF">NCTC10132_01387</name>
</gene>
<dbReference type="Pfam" id="PF01148">
    <property type="entry name" value="CTP_transf_1"/>
    <property type="match status" value="1"/>
</dbReference>
<proteinExistence type="predicted"/>
<organism evidence="2 3">
    <name type="scientific">Mycoplasmopsis edwardii</name>
    <dbReference type="NCBI Taxonomy" id="53558"/>
    <lineage>
        <taxon>Bacteria</taxon>
        <taxon>Bacillati</taxon>
        <taxon>Mycoplasmatota</taxon>
        <taxon>Mycoplasmoidales</taxon>
        <taxon>Metamycoplasmataceae</taxon>
        <taxon>Mycoplasmopsis</taxon>
    </lineage>
</organism>
<feature type="non-terminal residue" evidence="2">
    <location>
        <position position="50"/>
    </location>
</feature>
<keyword evidence="3" id="KW-1185">Reference proteome</keyword>
<sequence length="50" mass="5586">MKLGHKYFKNKLAPLISPKKTYEGAIIGLLASILASLLFVLVYYGATRSW</sequence>
<keyword evidence="1" id="KW-0812">Transmembrane</keyword>
<feature type="transmembrane region" description="Helical" evidence="1">
    <location>
        <begin position="21"/>
        <end position="46"/>
    </location>
</feature>
<keyword evidence="1" id="KW-1133">Transmembrane helix</keyword>
<dbReference type="KEGG" id="medw:NCTC10132_01387"/>
<evidence type="ECO:0000256" key="1">
    <source>
        <dbReference type="SAM" id="Phobius"/>
    </source>
</evidence>
<keyword evidence="2" id="KW-0548">Nucleotidyltransferase</keyword>
<dbReference type="GO" id="GO:0016779">
    <property type="term" value="F:nucleotidyltransferase activity"/>
    <property type="evidence" value="ECO:0007669"/>
    <property type="project" value="UniProtKB-KW"/>
</dbReference>
<name>A0A3B0PTW4_9BACT</name>
<evidence type="ECO:0000313" key="3">
    <source>
        <dbReference type="Proteomes" id="UP000257559"/>
    </source>
</evidence>
<dbReference type="Proteomes" id="UP000257559">
    <property type="component" value="Chromosome"/>
</dbReference>
<accession>A0A3B0PTW4</accession>